<dbReference type="OrthoDB" id="5296079at2"/>
<sequence length="162" mass="18512">MRKILIFGNSGSGKSTLAKRLSDENDLVHLDLDLFAWLPGSPPRRMPLSESSEKIATCLKGRDSWVVEGCYTDLLEILAKDASEMLFMDLSIEKCIANAKNRPWEPHKYESKEAQDANLDMLVSWIKEYDTRLDTFSRAAHRELFAAFQGKKTLYTENQVHD</sequence>
<dbReference type="GO" id="GO:0016301">
    <property type="term" value="F:kinase activity"/>
    <property type="evidence" value="ECO:0007669"/>
    <property type="project" value="UniProtKB-KW"/>
</dbReference>
<dbReference type="InterPro" id="IPR027417">
    <property type="entry name" value="P-loop_NTPase"/>
</dbReference>
<evidence type="ECO:0000313" key="2">
    <source>
        <dbReference type="Proteomes" id="UP000188219"/>
    </source>
</evidence>
<dbReference type="PANTHER" id="PTHR37816">
    <property type="entry name" value="YALI0E33011P"/>
    <property type="match status" value="1"/>
</dbReference>
<dbReference type="Pfam" id="PF13238">
    <property type="entry name" value="AAA_18"/>
    <property type="match status" value="1"/>
</dbReference>
<dbReference type="InterPro" id="IPR052922">
    <property type="entry name" value="Cytidylate_Kinase-2"/>
</dbReference>
<accession>A0A1Q2MA90</accession>
<protein>
    <submittedName>
        <fullName evidence="1">Shikimate kinase</fullName>
    </submittedName>
</protein>
<dbReference type="KEGG" id="maga:Mag101_08420"/>
<dbReference type="Gene3D" id="3.40.50.300">
    <property type="entry name" value="P-loop containing nucleotide triphosphate hydrolases"/>
    <property type="match status" value="1"/>
</dbReference>
<dbReference type="PANTHER" id="PTHR37816:SF2">
    <property type="entry name" value="DNA TOPOLOGY MODULATION PROTEIN FLAR-RELATED PROTEIN"/>
    <property type="match status" value="1"/>
</dbReference>
<proteinExistence type="predicted"/>
<dbReference type="Proteomes" id="UP000188219">
    <property type="component" value="Chromosome"/>
</dbReference>
<organism evidence="1 2">
    <name type="scientific">Microbulbifer agarilyticus</name>
    <dbReference type="NCBI Taxonomy" id="260552"/>
    <lineage>
        <taxon>Bacteria</taxon>
        <taxon>Pseudomonadati</taxon>
        <taxon>Pseudomonadota</taxon>
        <taxon>Gammaproteobacteria</taxon>
        <taxon>Cellvibrionales</taxon>
        <taxon>Microbulbiferaceae</taxon>
        <taxon>Microbulbifer</taxon>
    </lineage>
</organism>
<dbReference type="AlphaFoldDB" id="A0A1Q2MA90"/>
<dbReference type="EMBL" id="CP019650">
    <property type="protein sequence ID" value="AQQ69458.1"/>
    <property type="molecule type" value="Genomic_DNA"/>
</dbReference>
<dbReference type="STRING" id="260552.Mag101_08420"/>
<keyword evidence="2" id="KW-1185">Reference proteome</keyword>
<evidence type="ECO:0000313" key="1">
    <source>
        <dbReference type="EMBL" id="AQQ69458.1"/>
    </source>
</evidence>
<keyword evidence="1" id="KW-0808">Transferase</keyword>
<gene>
    <name evidence="1" type="ORF">Mag101_08420</name>
</gene>
<reference evidence="1" key="1">
    <citation type="submission" date="2017-02" db="EMBL/GenBank/DDBJ databases">
        <title>Genome of Microbulbifer agarilyticus GP101.</title>
        <authorList>
            <person name="Jung J."/>
            <person name="Bae S.S."/>
            <person name="Baek K."/>
        </authorList>
    </citation>
    <scope>NUCLEOTIDE SEQUENCE [LARGE SCALE GENOMIC DNA]</scope>
    <source>
        <strain evidence="1">GP101</strain>
    </source>
</reference>
<name>A0A1Q2MA90_9GAMM</name>
<keyword evidence="1" id="KW-0418">Kinase</keyword>
<dbReference type="SUPFAM" id="SSF52540">
    <property type="entry name" value="P-loop containing nucleoside triphosphate hydrolases"/>
    <property type="match status" value="1"/>
</dbReference>